<comment type="subcellular location">
    <subcellularLocation>
        <location evidence="3">Cytoplasm</location>
    </subcellularLocation>
</comment>
<evidence type="ECO:0000256" key="1">
    <source>
        <dbReference type="ARBA" id="ARBA00004752"/>
    </source>
</evidence>
<keyword evidence="7" id="KW-1185">Reference proteome</keyword>
<dbReference type="Gene3D" id="3.40.1390.10">
    <property type="entry name" value="MurE/MurF, N-terminal domain"/>
    <property type="match status" value="1"/>
</dbReference>
<dbReference type="Pfam" id="PF08245">
    <property type="entry name" value="Mur_ligase_M"/>
    <property type="match status" value="1"/>
</dbReference>
<dbReference type="Proteomes" id="UP000010296">
    <property type="component" value="Unassembled WGS sequence"/>
</dbReference>
<sequence length="514" mass="57218">MIISQGSLAMYKKKLKDIYAVLLREKMLKEVIIQQQWHITLPDHPIVDHVFHSLSYDSREADEATLFFCKGQQFKEVFLEQAVTGGVKVYVSEQPYDSIDAVGLIVTDIREAMAMIAQFFYDHPENKLTKIGITGTKGKTSCAYFLKDSLEQATNHKTALFSSEETTLDGVHYTRSHLTTPEALDLYKQMAKAVENGLTHLVMEVSSQAYKTKRVFGLTFELGIFLNISPDHISPIEHPTFDDYLYCKRQLIQHSKQMILNADSDYFELLAETCTLYHVPYVTFGRSLTVDVEIQDATDTRSFDLIAHTLSFSDLEGGYRLAILGTFNHDNATAALLVSHLLGFSEKISRQAIANTVIPGRMHVIDEPNQPLILIDFAHNYLSIKAVGELGHHLRPNGKVIILTGSTGGKALSRRADIAKALSEIADEAILTSDDPNFEDPAAIAKEIISHIDNDALSITVETQREKAIAIALSHATTEDIVAICGKGTEKEMKINGLGEPYPGDYEVVQQLLN</sequence>
<dbReference type="GO" id="GO:0005524">
    <property type="term" value="F:ATP binding"/>
    <property type="evidence" value="ECO:0007669"/>
    <property type="project" value="InterPro"/>
</dbReference>
<dbReference type="GO" id="GO:0009252">
    <property type="term" value="P:peptidoglycan biosynthetic process"/>
    <property type="evidence" value="ECO:0007669"/>
    <property type="project" value="UniProtKB-UniPathway"/>
</dbReference>
<dbReference type="Gene3D" id="3.90.190.20">
    <property type="entry name" value="Mur ligase, C-terminal domain"/>
    <property type="match status" value="1"/>
</dbReference>
<dbReference type="SUPFAM" id="SSF53244">
    <property type="entry name" value="MurD-like peptide ligases, peptide-binding domain"/>
    <property type="match status" value="1"/>
</dbReference>
<dbReference type="NCBIfam" id="TIGR01085">
    <property type="entry name" value="murE"/>
    <property type="match status" value="1"/>
</dbReference>
<dbReference type="HOGENOM" id="CLU_022291_4_2_9"/>
<dbReference type="InterPro" id="IPR013221">
    <property type="entry name" value="Mur_ligase_cen"/>
</dbReference>
<keyword evidence="3" id="KW-0573">Peptidoglycan synthesis</keyword>
<dbReference type="InterPro" id="IPR005761">
    <property type="entry name" value="UDP-N-AcMur-Glu-dNH2Pim_ligase"/>
</dbReference>
<evidence type="ECO:0000259" key="5">
    <source>
        <dbReference type="Pfam" id="PF08245"/>
    </source>
</evidence>
<dbReference type="PANTHER" id="PTHR23135:SF4">
    <property type="entry name" value="UDP-N-ACETYLMURAMOYL-L-ALANYL-D-GLUTAMATE--2,6-DIAMINOPIMELATE LIGASE MURE HOMOLOG, CHLOROPLASTIC"/>
    <property type="match status" value="1"/>
</dbReference>
<dbReference type="Gene3D" id="3.40.1190.10">
    <property type="entry name" value="Mur-like, catalytic domain"/>
    <property type="match status" value="1"/>
</dbReference>
<dbReference type="PANTHER" id="PTHR23135">
    <property type="entry name" value="MUR LIGASE FAMILY MEMBER"/>
    <property type="match status" value="1"/>
</dbReference>
<dbReference type="InterPro" id="IPR004101">
    <property type="entry name" value="Mur_ligase_C"/>
</dbReference>
<dbReference type="GO" id="GO:0071555">
    <property type="term" value="P:cell wall organization"/>
    <property type="evidence" value="ECO:0007669"/>
    <property type="project" value="UniProtKB-KW"/>
</dbReference>
<evidence type="ECO:0000313" key="6">
    <source>
        <dbReference type="EMBL" id="EFU72978.1"/>
    </source>
</evidence>
<dbReference type="EC" id="6.3.2.-" evidence="6"/>
<dbReference type="InterPro" id="IPR036615">
    <property type="entry name" value="Mur_ligase_C_dom_sf"/>
</dbReference>
<comment type="pathway">
    <text evidence="1 3">Cell wall biogenesis; peptidoglycan biosynthesis.</text>
</comment>
<reference evidence="6 7" key="1">
    <citation type="submission" date="2010-12" db="EMBL/GenBank/DDBJ databases">
        <authorList>
            <person name="Muzny D."/>
            <person name="Qin X."/>
            <person name="Deng J."/>
            <person name="Jiang H."/>
            <person name="Liu Y."/>
            <person name="Qu J."/>
            <person name="Song X.-Z."/>
            <person name="Zhang L."/>
            <person name="Thornton R."/>
            <person name="Coyle M."/>
            <person name="Francisco L."/>
            <person name="Jackson L."/>
            <person name="Javaid M."/>
            <person name="Korchina V."/>
            <person name="Kovar C."/>
            <person name="Mata R."/>
            <person name="Mathew T."/>
            <person name="Ngo R."/>
            <person name="Nguyen L."/>
            <person name="Nguyen N."/>
            <person name="Okwuonu G."/>
            <person name="Ongeri F."/>
            <person name="Pham C."/>
            <person name="Simmons D."/>
            <person name="Wilczek-Boney K."/>
            <person name="Hale W."/>
            <person name="Jakkamsetti A."/>
            <person name="Pham P."/>
            <person name="Ruth R."/>
            <person name="San Lucas F."/>
            <person name="Warren J."/>
            <person name="Zhang J."/>
            <person name="Zhao Z."/>
            <person name="Zhou C."/>
            <person name="Zhu D."/>
            <person name="Lee S."/>
            <person name="Bess C."/>
            <person name="Blankenburg K."/>
            <person name="Forbes L."/>
            <person name="Fu Q."/>
            <person name="Gubbala S."/>
            <person name="Hirani K."/>
            <person name="Jayaseelan J.C."/>
            <person name="Lara F."/>
            <person name="Munidasa M."/>
            <person name="Palculict T."/>
            <person name="Patil S."/>
            <person name="Pu L.-L."/>
            <person name="Saada N."/>
            <person name="Tang L."/>
            <person name="Weissenberger G."/>
            <person name="Zhu Y."/>
            <person name="Hemphill L."/>
            <person name="Shang Y."/>
            <person name="Youmans B."/>
            <person name="Ayvaz T."/>
            <person name="Ross M."/>
            <person name="Santibanez J."/>
            <person name="Aqrawi P."/>
            <person name="Gross S."/>
            <person name="Joshi V."/>
            <person name="Fowler G."/>
            <person name="Nazareth L."/>
            <person name="Reid J."/>
            <person name="Worley K."/>
            <person name="Petrosino J."/>
            <person name="Highlander S."/>
            <person name="Gibbs R."/>
        </authorList>
    </citation>
    <scope>NUCLEOTIDE SEQUENCE [LARGE SCALE GENOMIC DNA]</scope>
    <source>
        <strain evidence="7">DSM 15952 / CCUG 50447 / LMG 22039 / TP 1.5</strain>
    </source>
</reference>
<evidence type="ECO:0000313" key="7">
    <source>
        <dbReference type="Proteomes" id="UP000010296"/>
    </source>
</evidence>
<evidence type="ECO:0000259" key="4">
    <source>
        <dbReference type="Pfam" id="PF02875"/>
    </source>
</evidence>
<dbReference type="GO" id="GO:0016881">
    <property type="term" value="F:acid-amino acid ligase activity"/>
    <property type="evidence" value="ECO:0007669"/>
    <property type="project" value="InterPro"/>
</dbReference>
<dbReference type="GO" id="GO:0008360">
    <property type="term" value="P:regulation of cell shape"/>
    <property type="evidence" value="ECO:0007669"/>
    <property type="project" value="UniProtKB-KW"/>
</dbReference>
<evidence type="ECO:0000256" key="3">
    <source>
        <dbReference type="RuleBase" id="RU004135"/>
    </source>
</evidence>
<dbReference type="InterPro" id="IPR035911">
    <property type="entry name" value="MurE/MurF_N"/>
</dbReference>
<feature type="domain" description="Mur ligase central" evidence="5">
    <location>
        <begin position="133"/>
        <end position="338"/>
    </location>
</feature>
<dbReference type="SUPFAM" id="SSF63418">
    <property type="entry name" value="MurE/MurF N-terminal domain"/>
    <property type="match status" value="1"/>
</dbReference>
<protein>
    <submittedName>
        <fullName evidence="6">UDP-N-acetylmuramoyl-L-alanyl-D-glutamate--2, 6-diaminopimelate ligase</fullName>
        <ecNumber evidence="6">6.3.2.-</ecNumber>
    </submittedName>
</protein>
<keyword evidence="3" id="KW-0961">Cell wall biogenesis/degradation</keyword>
<dbReference type="SUPFAM" id="SSF53623">
    <property type="entry name" value="MurD-like peptide ligases, catalytic domain"/>
    <property type="match status" value="1"/>
</dbReference>
<comment type="similarity">
    <text evidence="2">Belongs to the MurCDEF family. MurE subfamily.</text>
</comment>
<dbReference type="GO" id="GO:0005737">
    <property type="term" value="C:cytoplasm"/>
    <property type="evidence" value="ECO:0007669"/>
    <property type="project" value="UniProtKB-SubCell"/>
</dbReference>
<keyword evidence="3" id="KW-0133">Cell shape</keyword>
<dbReference type="GO" id="GO:0051301">
    <property type="term" value="P:cell division"/>
    <property type="evidence" value="ECO:0007669"/>
    <property type="project" value="UniProtKB-KW"/>
</dbReference>
<organism evidence="6 7">
    <name type="scientific">Enterococcus italicus (strain DSM 15952 / CCUG 50447 / LMG 22039 / TP 1.5)</name>
    <dbReference type="NCBI Taxonomy" id="888064"/>
    <lineage>
        <taxon>Bacteria</taxon>
        <taxon>Bacillati</taxon>
        <taxon>Bacillota</taxon>
        <taxon>Bacilli</taxon>
        <taxon>Lactobacillales</taxon>
        <taxon>Enterococcaceae</taxon>
        <taxon>Enterococcus</taxon>
    </lineage>
</organism>
<keyword evidence="3" id="KW-0132">Cell division</keyword>
<dbReference type="EMBL" id="AEPV01000087">
    <property type="protein sequence ID" value="EFU72978.1"/>
    <property type="molecule type" value="Genomic_DNA"/>
</dbReference>
<dbReference type="eggNOG" id="COG0769">
    <property type="taxonomic scope" value="Bacteria"/>
</dbReference>
<evidence type="ECO:0000256" key="2">
    <source>
        <dbReference type="ARBA" id="ARBA00005898"/>
    </source>
</evidence>
<keyword evidence="3" id="KW-0131">Cell cycle</keyword>
<gene>
    <name evidence="6" type="primary">murE</name>
    <name evidence="6" type="ORF">HMPREF9088_2187</name>
</gene>
<name>E6LIJ7_ENTI1</name>
<proteinExistence type="inferred from homology"/>
<feature type="domain" description="Mur ligase C-terminal" evidence="4">
    <location>
        <begin position="360"/>
        <end position="488"/>
    </location>
</feature>
<comment type="caution">
    <text evidence="6">The sequence shown here is derived from an EMBL/GenBank/DDBJ whole genome shotgun (WGS) entry which is preliminary data.</text>
</comment>
<accession>E6LIJ7</accession>
<dbReference type="InterPro" id="IPR036565">
    <property type="entry name" value="Mur-like_cat_sf"/>
</dbReference>
<dbReference type="Pfam" id="PF02875">
    <property type="entry name" value="Mur_ligase_C"/>
    <property type="match status" value="1"/>
</dbReference>
<dbReference type="UniPathway" id="UPA00219"/>
<dbReference type="AlphaFoldDB" id="E6LIJ7"/>
<dbReference type="STRING" id="888064.HMPREF9088_2187"/>
<dbReference type="PATRIC" id="fig|888064.11.peg.1910"/>
<keyword evidence="6" id="KW-0436">Ligase</keyword>